<comment type="caution">
    <text evidence="2">The sequence shown here is derived from an EMBL/GenBank/DDBJ whole genome shotgun (WGS) entry which is preliminary data.</text>
</comment>
<protein>
    <submittedName>
        <fullName evidence="2">Uncharacterized protein</fullName>
    </submittedName>
</protein>
<accession>A0A1F6DF45</accession>
<sequence>MVLKKAVDNLRGRPHHERRAVARGSALVVVGILFLGWVIWFFNNITANGIQIEPIQIPKLSAFNTESIIEARKQVQDSLSEMKNRLPTPADTDPQD</sequence>
<keyword evidence="1" id="KW-0812">Transmembrane</keyword>
<proteinExistence type="predicted"/>
<keyword evidence="1" id="KW-1133">Transmembrane helix</keyword>
<evidence type="ECO:0000256" key="1">
    <source>
        <dbReference type="SAM" id="Phobius"/>
    </source>
</evidence>
<organism evidence="2 3">
    <name type="scientific">Candidatus Kaiserbacteria bacterium RIFCSPHIGHO2_02_FULL_49_16</name>
    <dbReference type="NCBI Taxonomy" id="1798490"/>
    <lineage>
        <taxon>Bacteria</taxon>
        <taxon>Candidatus Kaiseribacteriota</taxon>
    </lineage>
</organism>
<evidence type="ECO:0000313" key="2">
    <source>
        <dbReference type="EMBL" id="OGG60059.1"/>
    </source>
</evidence>
<reference evidence="2 3" key="1">
    <citation type="journal article" date="2016" name="Nat. Commun.">
        <title>Thousands of microbial genomes shed light on interconnected biogeochemical processes in an aquifer system.</title>
        <authorList>
            <person name="Anantharaman K."/>
            <person name="Brown C.T."/>
            <person name="Hug L.A."/>
            <person name="Sharon I."/>
            <person name="Castelle C.J."/>
            <person name="Probst A.J."/>
            <person name="Thomas B.C."/>
            <person name="Singh A."/>
            <person name="Wilkins M.J."/>
            <person name="Karaoz U."/>
            <person name="Brodie E.L."/>
            <person name="Williams K.H."/>
            <person name="Hubbard S.S."/>
            <person name="Banfield J.F."/>
        </authorList>
    </citation>
    <scope>NUCLEOTIDE SEQUENCE [LARGE SCALE GENOMIC DNA]</scope>
</reference>
<gene>
    <name evidence="2" type="ORF">A3C86_03210</name>
</gene>
<dbReference type="EMBL" id="MFLD01000021">
    <property type="protein sequence ID" value="OGG60059.1"/>
    <property type="molecule type" value="Genomic_DNA"/>
</dbReference>
<evidence type="ECO:0000313" key="3">
    <source>
        <dbReference type="Proteomes" id="UP000178042"/>
    </source>
</evidence>
<name>A0A1F6DF45_9BACT</name>
<keyword evidence="1" id="KW-0472">Membrane</keyword>
<dbReference type="Proteomes" id="UP000178042">
    <property type="component" value="Unassembled WGS sequence"/>
</dbReference>
<feature type="transmembrane region" description="Helical" evidence="1">
    <location>
        <begin position="20"/>
        <end position="42"/>
    </location>
</feature>
<dbReference type="AlphaFoldDB" id="A0A1F6DF45"/>